<dbReference type="InterPro" id="IPR045748">
    <property type="entry name" value="DcaP"/>
</dbReference>
<evidence type="ECO:0000313" key="2">
    <source>
        <dbReference type="Proteomes" id="UP000542353"/>
    </source>
</evidence>
<evidence type="ECO:0000313" key="1">
    <source>
        <dbReference type="EMBL" id="MBB5046927.1"/>
    </source>
</evidence>
<dbReference type="Proteomes" id="UP000542353">
    <property type="component" value="Unassembled WGS sequence"/>
</dbReference>
<dbReference type="Pfam" id="PF19577">
    <property type="entry name" value="DcaP"/>
    <property type="match status" value="1"/>
</dbReference>
<reference evidence="1 2" key="1">
    <citation type="submission" date="2020-08" db="EMBL/GenBank/DDBJ databases">
        <title>Genomic Encyclopedia of Type Strains, Phase IV (KMG-IV): sequencing the most valuable type-strain genomes for metagenomic binning, comparative biology and taxonomic classification.</title>
        <authorList>
            <person name="Goeker M."/>
        </authorList>
    </citation>
    <scope>NUCLEOTIDE SEQUENCE [LARGE SCALE GENOMIC DNA]</scope>
    <source>
        <strain evidence="1 2">DSM 12706</strain>
    </source>
</reference>
<dbReference type="RefSeq" id="WP_184256281.1">
    <property type="nucleotide sequence ID" value="NZ_JACHIH010000007.1"/>
</dbReference>
<sequence length="430" mass="45916">MKALRAALEAVQKRQQALERKEAVRQAAAASAPAAGPLLAVKSPFATAHPGYLQIPGSNTLIKIGGYVKVDGVYDVKGSFNGTAATFGDIPLEGTAASKRNPNFSATARESRFNIATLTPTELGELKTFIEGDFYGAGGNAEQSNSYGFRLRQAYFEVGPWLAGQAWTTFADLETVPETLEFNGPSGFPIARQALVRYTTALGPGALSLAFENPSSDAQYTHAVWPDSIGTNFAPEGVVRWKADPSWGHVAVAGLAREISADTGGPNIFGITGKSSTFGWGVLGAIGFNTIGKDRLSFQGIVGEGIGRYFNNGADDNYQGASVNLDGSVRATPAFGVTASYKHYWNDWVRSTVAYGHTEYDNELPRDQLNSIRSIDSVHANLLFNPFVNTTVGVEYVFGHIKKDAFDPATGATGPDGWAHRIQTSAIVNF</sequence>
<organism evidence="1 2">
    <name type="scientific">Rhodopseudomonas rhenobacensis</name>
    <dbReference type="NCBI Taxonomy" id="87461"/>
    <lineage>
        <taxon>Bacteria</taxon>
        <taxon>Pseudomonadati</taxon>
        <taxon>Pseudomonadota</taxon>
        <taxon>Alphaproteobacteria</taxon>
        <taxon>Hyphomicrobiales</taxon>
        <taxon>Nitrobacteraceae</taxon>
        <taxon>Rhodopseudomonas</taxon>
    </lineage>
</organism>
<comment type="caution">
    <text evidence="1">The sequence shown here is derived from an EMBL/GenBank/DDBJ whole genome shotgun (WGS) entry which is preliminary data.</text>
</comment>
<protein>
    <recommendedName>
        <fullName evidence="3">Porin</fullName>
    </recommendedName>
</protein>
<proteinExistence type="predicted"/>
<accession>A0A7W7Z2S1</accession>
<evidence type="ECO:0008006" key="3">
    <source>
        <dbReference type="Google" id="ProtNLM"/>
    </source>
</evidence>
<keyword evidence="2" id="KW-1185">Reference proteome</keyword>
<dbReference type="SUPFAM" id="SSF56935">
    <property type="entry name" value="Porins"/>
    <property type="match status" value="1"/>
</dbReference>
<gene>
    <name evidence="1" type="ORF">HNR60_001676</name>
</gene>
<dbReference type="EMBL" id="JACHIH010000007">
    <property type="protein sequence ID" value="MBB5046927.1"/>
    <property type="molecule type" value="Genomic_DNA"/>
</dbReference>
<dbReference type="AlphaFoldDB" id="A0A7W7Z2S1"/>
<name>A0A7W7Z2S1_9BRAD</name>